<dbReference type="PANTHER" id="PTHR43531:SF14">
    <property type="entry name" value="METHYL-ACCEPTING CHEMOTAXIS PROTEIN I-RELATED"/>
    <property type="match status" value="1"/>
</dbReference>
<dbReference type="SMART" id="SM00283">
    <property type="entry name" value="MA"/>
    <property type="match status" value="1"/>
</dbReference>
<dbReference type="InterPro" id="IPR003660">
    <property type="entry name" value="HAMP_dom"/>
</dbReference>
<keyword evidence="5" id="KW-1133">Transmembrane helix</keyword>
<comment type="caution">
    <text evidence="8">The sequence shown here is derived from an EMBL/GenBank/DDBJ whole genome shotgun (WGS) entry which is preliminary data.</text>
</comment>
<keyword evidence="5" id="KW-0812">Transmembrane</keyword>
<dbReference type="RefSeq" id="WP_224043220.1">
    <property type="nucleotide sequence ID" value="NZ_CAJZAH010000004.1"/>
</dbReference>
<proteinExistence type="inferred from homology"/>
<dbReference type="PROSITE" id="PS50885">
    <property type="entry name" value="HAMP"/>
    <property type="match status" value="1"/>
</dbReference>
<sequence>MQALLTPAVHLMARLSIVRKLTLLAALFVVPLAGALYVALDEQARSIHATQDELSGLAVVQSALDFMREVQVRRGASASVLAGNAAFRPVYEAADGKAAAHLDRLVANADAAEAAGAAGIATPAAETARAWKALRDTGLDGPAGPLFQRHTDLVKQVRLFIADVADLSSLALDPQGGSYYLINLMVAPMPRLAELAALARGRGAAIISQGGFSDAAQQAELAALSEQIRDGLETVRRDGQRVLRGAPEHRAQVDAALARLAAMDAFHATLNTRVLGSSGISIEAKAYFDEATQAINGVSAANQSFAAITRQMLEERLDRDRLRLYGLAAIAALTVGGAFYLFAGFSRGVQQDVHEVAAIVARVNEGDLTVRMDVGGRDELSQVKRHLMSLVSTWRSLIRDTKIGAENVLVAAEEIAQGNQDLSQRTEQQASALEETAASMEQMTAIVKQNADNAGQASALAGEASGLAAAGGDVVARVRDTMAGIQADSQRVVDIIGVIDGIAFQTNILALNAAVEAARAGEHGKGFAVVASEVRSLAQRSANSAKEIKTLISQSAQRIESGFVLANEAGETMTNMVAAASRVTAVTREISQASSEQSGGIAQVGQAVSQMDQVTQQNAALVEQAAAAAQALKDQARRMERAVAVFRLEEAA</sequence>
<protein>
    <submittedName>
        <fullName evidence="8">IS66 family transposase ISPsy43</fullName>
    </submittedName>
</protein>
<keyword evidence="1" id="KW-0488">Methylation</keyword>
<evidence type="ECO:0000256" key="1">
    <source>
        <dbReference type="ARBA" id="ARBA00022481"/>
    </source>
</evidence>
<evidence type="ECO:0000259" key="6">
    <source>
        <dbReference type="PROSITE" id="PS50111"/>
    </source>
</evidence>
<dbReference type="SUPFAM" id="SSF58104">
    <property type="entry name" value="Methyl-accepting chemotaxis protein (MCP) signaling domain"/>
    <property type="match status" value="1"/>
</dbReference>
<dbReference type="InterPro" id="IPR051310">
    <property type="entry name" value="MCP_chemotaxis"/>
</dbReference>
<reference evidence="8 9" key="1">
    <citation type="submission" date="2021-08" db="EMBL/GenBank/DDBJ databases">
        <authorList>
            <person name="Peeters C."/>
        </authorList>
    </citation>
    <scope>NUCLEOTIDE SEQUENCE [LARGE SCALE GENOMIC DNA]</scope>
    <source>
        <strain evidence="8 9">LMG 21510</strain>
    </source>
</reference>
<feature type="domain" description="Methyl-accepting transducer" evidence="6">
    <location>
        <begin position="404"/>
        <end position="633"/>
    </location>
</feature>
<keyword evidence="9" id="KW-1185">Reference proteome</keyword>
<comment type="similarity">
    <text evidence="2">Belongs to the methyl-accepting chemotaxis (MCP) protein family.</text>
</comment>
<feature type="transmembrane region" description="Helical" evidence="5">
    <location>
        <begin position="322"/>
        <end position="343"/>
    </location>
</feature>
<evidence type="ECO:0000256" key="4">
    <source>
        <dbReference type="SAM" id="Coils"/>
    </source>
</evidence>
<keyword evidence="3" id="KW-0807">Transducer</keyword>
<accession>A0ABM8XFR5</accession>
<evidence type="ECO:0000256" key="3">
    <source>
        <dbReference type="PROSITE-ProRule" id="PRU00284"/>
    </source>
</evidence>
<evidence type="ECO:0000313" key="8">
    <source>
        <dbReference type="EMBL" id="CAG9178968.1"/>
    </source>
</evidence>
<dbReference type="CDD" id="cd11386">
    <property type="entry name" value="MCP_signal"/>
    <property type="match status" value="1"/>
</dbReference>
<dbReference type="PROSITE" id="PS50111">
    <property type="entry name" value="CHEMOTAXIS_TRANSDUC_2"/>
    <property type="match status" value="1"/>
</dbReference>
<keyword evidence="5" id="KW-0472">Membrane</keyword>
<evidence type="ECO:0000313" key="9">
    <source>
        <dbReference type="Proteomes" id="UP000721236"/>
    </source>
</evidence>
<dbReference type="Pfam" id="PF00015">
    <property type="entry name" value="MCPsignal"/>
    <property type="match status" value="1"/>
</dbReference>
<dbReference type="Pfam" id="PF00672">
    <property type="entry name" value="HAMP"/>
    <property type="match status" value="1"/>
</dbReference>
<gene>
    <name evidence="8" type="ORF">LMG21510_03651</name>
</gene>
<dbReference type="Proteomes" id="UP000721236">
    <property type="component" value="Unassembled WGS sequence"/>
</dbReference>
<evidence type="ECO:0000256" key="2">
    <source>
        <dbReference type="ARBA" id="ARBA00029447"/>
    </source>
</evidence>
<name>A0ABM8XFR5_9BURK</name>
<dbReference type="Gene3D" id="1.10.287.950">
    <property type="entry name" value="Methyl-accepting chemotaxis protein"/>
    <property type="match status" value="1"/>
</dbReference>
<dbReference type="PANTHER" id="PTHR43531">
    <property type="entry name" value="PROTEIN ICFG"/>
    <property type="match status" value="1"/>
</dbReference>
<dbReference type="EMBL" id="CAJZAH010000004">
    <property type="protein sequence ID" value="CAG9178968.1"/>
    <property type="molecule type" value="Genomic_DNA"/>
</dbReference>
<dbReference type="CDD" id="cd06225">
    <property type="entry name" value="HAMP"/>
    <property type="match status" value="1"/>
</dbReference>
<dbReference type="InterPro" id="IPR004089">
    <property type="entry name" value="MCPsignal_dom"/>
</dbReference>
<evidence type="ECO:0000259" key="7">
    <source>
        <dbReference type="PROSITE" id="PS50885"/>
    </source>
</evidence>
<dbReference type="SMART" id="SM00304">
    <property type="entry name" value="HAMP"/>
    <property type="match status" value="1"/>
</dbReference>
<evidence type="ECO:0000256" key="5">
    <source>
        <dbReference type="SAM" id="Phobius"/>
    </source>
</evidence>
<feature type="coiled-coil region" evidence="4">
    <location>
        <begin position="622"/>
        <end position="649"/>
    </location>
</feature>
<feature type="transmembrane region" description="Helical" evidence="5">
    <location>
        <begin position="21"/>
        <end position="40"/>
    </location>
</feature>
<keyword evidence="4" id="KW-0175">Coiled coil</keyword>
<feature type="domain" description="HAMP" evidence="7">
    <location>
        <begin position="347"/>
        <end position="399"/>
    </location>
</feature>
<organism evidence="8 9">
    <name type="scientific">Cupriavidus respiraculi</name>
    <dbReference type="NCBI Taxonomy" id="195930"/>
    <lineage>
        <taxon>Bacteria</taxon>
        <taxon>Pseudomonadati</taxon>
        <taxon>Pseudomonadota</taxon>
        <taxon>Betaproteobacteria</taxon>
        <taxon>Burkholderiales</taxon>
        <taxon>Burkholderiaceae</taxon>
        <taxon>Cupriavidus</taxon>
    </lineage>
</organism>